<dbReference type="InterPro" id="IPR000073">
    <property type="entry name" value="AB_hydrolase_1"/>
</dbReference>
<comment type="caution">
    <text evidence="2">The sequence shown here is derived from an EMBL/GenBank/DDBJ whole genome shotgun (WGS) entry which is preliminary data.</text>
</comment>
<dbReference type="PANTHER" id="PTHR43433">
    <property type="entry name" value="HYDROLASE, ALPHA/BETA FOLD FAMILY PROTEIN"/>
    <property type="match status" value="1"/>
</dbReference>
<evidence type="ECO:0000259" key="1">
    <source>
        <dbReference type="Pfam" id="PF12697"/>
    </source>
</evidence>
<dbReference type="EMBL" id="JASNFN010000037">
    <property type="protein sequence ID" value="MDP5185137.1"/>
    <property type="molecule type" value="Genomic_DNA"/>
</dbReference>
<keyword evidence="3" id="KW-1185">Reference proteome</keyword>
<dbReference type="RefSeq" id="WP_306001664.1">
    <property type="nucleotide sequence ID" value="NZ_JASNFN010000037.1"/>
</dbReference>
<dbReference type="InterPro" id="IPR029058">
    <property type="entry name" value="AB_hydrolase_fold"/>
</dbReference>
<evidence type="ECO:0000313" key="3">
    <source>
        <dbReference type="Proteomes" id="UP001233673"/>
    </source>
</evidence>
<dbReference type="SUPFAM" id="SSF53474">
    <property type="entry name" value="alpha/beta-Hydrolases"/>
    <property type="match status" value="1"/>
</dbReference>
<feature type="domain" description="AB hydrolase-1" evidence="1">
    <location>
        <begin position="32"/>
        <end position="237"/>
    </location>
</feature>
<sequence length="254" mass="28038">MPSALDLQHRATSWGAMRSRVAGERRPGVPEIVVVHGLAVADYLEPAVRQLGTWTRAHLVELPGFSGSADPPRPMDVADHADAALEWLAAAELDDVVLVGHSSGTQVAAHVAVREPDRVRALVLASPTIDPAYRSMRRVLLAWRRNHELEPPELDVAHIPDRRRAGLRRVRHALAVHLRDRLEDTLERVPQPVLVLHGDRDRLCTEAWARELSERAQDGRFRSVPGAHSFVWTSPDAWSAPIAELASVAPPDAD</sequence>
<organism evidence="2 3">
    <name type="scientific">Blastococcus carthaginiensis</name>
    <dbReference type="NCBI Taxonomy" id="3050034"/>
    <lineage>
        <taxon>Bacteria</taxon>
        <taxon>Bacillati</taxon>
        <taxon>Actinomycetota</taxon>
        <taxon>Actinomycetes</taxon>
        <taxon>Geodermatophilales</taxon>
        <taxon>Geodermatophilaceae</taxon>
        <taxon>Blastococcus</taxon>
    </lineage>
</organism>
<dbReference type="PANTHER" id="PTHR43433:SF5">
    <property type="entry name" value="AB HYDROLASE-1 DOMAIN-CONTAINING PROTEIN"/>
    <property type="match status" value="1"/>
</dbReference>
<evidence type="ECO:0000313" key="2">
    <source>
        <dbReference type="EMBL" id="MDP5185137.1"/>
    </source>
</evidence>
<gene>
    <name evidence="2" type="ORF">QOZ88_21095</name>
</gene>
<protein>
    <submittedName>
        <fullName evidence="2">Alpha/beta hydrolase</fullName>
    </submittedName>
</protein>
<proteinExistence type="predicted"/>
<dbReference type="Pfam" id="PF12697">
    <property type="entry name" value="Abhydrolase_6"/>
    <property type="match status" value="1"/>
</dbReference>
<reference evidence="3" key="1">
    <citation type="submission" date="2023-05" db="EMBL/GenBank/DDBJ databases">
        <title>Draft genome of Pseudofrankia sp. BMG5.37.</title>
        <authorList>
            <person name="Gtari M."/>
            <person name="Ghodhbane F."/>
            <person name="Sbissi I."/>
        </authorList>
    </citation>
    <scope>NUCLEOTIDE SEQUENCE [LARGE SCALE GENOMIC DNA]</scope>
    <source>
        <strain evidence="3">BMG 814</strain>
    </source>
</reference>
<dbReference type="InterPro" id="IPR050471">
    <property type="entry name" value="AB_hydrolase"/>
</dbReference>
<dbReference type="Gene3D" id="3.40.50.1820">
    <property type="entry name" value="alpha/beta hydrolase"/>
    <property type="match status" value="1"/>
</dbReference>
<dbReference type="GO" id="GO:0016787">
    <property type="term" value="F:hydrolase activity"/>
    <property type="evidence" value="ECO:0007669"/>
    <property type="project" value="UniProtKB-KW"/>
</dbReference>
<name>A0ABT9IHT3_9ACTN</name>
<accession>A0ABT9IHT3</accession>
<dbReference type="Proteomes" id="UP001233673">
    <property type="component" value="Unassembled WGS sequence"/>
</dbReference>
<keyword evidence="2" id="KW-0378">Hydrolase</keyword>